<keyword evidence="4" id="KW-0378">Hydrolase</keyword>
<proteinExistence type="inferred from homology"/>
<gene>
    <name evidence="8" type="ORF">D5R93_01625</name>
</gene>
<protein>
    <submittedName>
        <fullName evidence="8">Exodeoxyribonuclease III</fullName>
    </submittedName>
</protein>
<dbReference type="InterPro" id="IPR004808">
    <property type="entry name" value="AP_endonuc_1"/>
</dbReference>
<dbReference type="PANTHER" id="PTHR43250">
    <property type="entry name" value="EXODEOXYRIBONUCLEASE III"/>
    <property type="match status" value="1"/>
</dbReference>
<dbReference type="PANTHER" id="PTHR43250:SF2">
    <property type="entry name" value="EXODEOXYRIBONUCLEASE III"/>
    <property type="match status" value="1"/>
</dbReference>
<dbReference type="EMBL" id="CP032514">
    <property type="protein sequence ID" value="AYD89073.1"/>
    <property type="molecule type" value="Genomic_DNA"/>
</dbReference>
<feature type="domain" description="Endonuclease/exonuclease/phosphatase" evidence="7">
    <location>
        <begin position="4"/>
        <end position="304"/>
    </location>
</feature>
<feature type="compositionally biased region" description="Polar residues" evidence="6">
    <location>
        <begin position="119"/>
        <end position="130"/>
    </location>
</feature>
<dbReference type="Gene3D" id="3.60.10.10">
    <property type="entry name" value="Endonuclease/exonuclease/phosphatase"/>
    <property type="match status" value="1"/>
</dbReference>
<comment type="cofactor">
    <cofactor evidence="1">
        <name>Mg(2+)</name>
        <dbReference type="ChEBI" id="CHEBI:18420"/>
    </cofactor>
</comment>
<evidence type="ECO:0000313" key="8">
    <source>
        <dbReference type="EMBL" id="AYD89073.1"/>
    </source>
</evidence>
<organism evidence="8 9">
    <name type="scientific">Actinomyces lilanjuaniae</name>
    <dbReference type="NCBI Taxonomy" id="2321394"/>
    <lineage>
        <taxon>Bacteria</taxon>
        <taxon>Bacillati</taxon>
        <taxon>Actinomycetota</taxon>
        <taxon>Actinomycetes</taxon>
        <taxon>Actinomycetales</taxon>
        <taxon>Actinomycetaceae</taxon>
        <taxon>Actinomyces</taxon>
    </lineage>
</organism>
<dbReference type="Proteomes" id="UP000273001">
    <property type="component" value="Chromosome"/>
</dbReference>
<evidence type="ECO:0000259" key="7">
    <source>
        <dbReference type="Pfam" id="PF03372"/>
    </source>
</evidence>
<keyword evidence="9" id="KW-1185">Reference proteome</keyword>
<name>A0ABN5PN15_9ACTO</name>
<evidence type="ECO:0000256" key="2">
    <source>
        <dbReference type="ARBA" id="ARBA00007092"/>
    </source>
</evidence>
<keyword evidence="5" id="KW-0460">Magnesium</keyword>
<keyword evidence="3" id="KW-0479">Metal-binding</keyword>
<evidence type="ECO:0000256" key="5">
    <source>
        <dbReference type="ARBA" id="ARBA00022842"/>
    </source>
</evidence>
<dbReference type="InterPro" id="IPR036691">
    <property type="entry name" value="Endo/exonu/phosph_ase_sf"/>
</dbReference>
<dbReference type="InterPro" id="IPR037493">
    <property type="entry name" value="ExoIII-like"/>
</dbReference>
<evidence type="ECO:0000256" key="4">
    <source>
        <dbReference type="ARBA" id="ARBA00022801"/>
    </source>
</evidence>
<dbReference type="PROSITE" id="PS51435">
    <property type="entry name" value="AP_NUCLEASE_F1_4"/>
    <property type="match status" value="1"/>
</dbReference>
<accession>A0ABN5PN15</accession>
<feature type="compositionally biased region" description="Low complexity" evidence="6">
    <location>
        <begin position="136"/>
        <end position="154"/>
    </location>
</feature>
<dbReference type="NCBIfam" id="TIGR00633">
    <property type="entry name" value="xth"/>
    <property type="match status" value="1"/>
</dbReference>
<dbReference type="InterPro" id="IPR005135">
    <property type="entry name" value="Endo/exonuclease/phosphatase"/>
</dbReference>
<reference evidence="8 9" key="1">
    <citation type="submission" date="2018-09" db="EMBL/GenBank/DDBJ databases">
        <authorList>
            <person name="Li J."/>
        </authorList>
    </citation>
    <scope>NUCLEOTIDE SEQUENCE [LARGE SCALE GENOMIC DNA]</scope>
    <source>
        <strain evidence="8 9">2129</strain>
    </source>
</reference>
<comment type="similarity">
    <text evidence="2">Belongs to the DNA repair enzymes AP/ExoA family.</text>
</comment>
<dbReference type="Pfam" id="PF03372">
    <property type="entry name" value="Exo_endo_phos"/>
    <property type="match status" value="1"/>
</dbReference>
<evidence type="ECO:0000256" key="6">
    <source>
        <dbReference type="SAM" id="MobiDB-lite"/>
    </source>
</evidence>
<dbReference type="SUPFAM" id="SSF56219">
    <property type="entry name" value="DNase I-like"/>
    <property type="match status" value="1"/>
</dbReference>
<sequence>MRLATWNVNSVRTRVERVTAFLEREDIDVLAMQEIKCRPDQFPYQALEAAGYEVAVHGLDQWNGVAVASRVGLSDVATSFPGQPGWVRQEGQEPVVEARALGVTVGGQAAVGGGLAENSDMQTPASSGQEDSAALPAGDTTGSPGDGPGTTTRTAPLRLWSLYVPNGRELDHPHYRYKLDWLAALRQAAVGWLEADPGLALALVGDWNVAPRDEDVWDVTAFDGATHVSAPEREAFAAFESVGLSEVTRERVTNYTYWDYQKLRFPRNEGMRIDFVYASPALASRVGGAAIDRDERKGKGASDHVPVIVDLEG</sequence>
<feature type="region of interest" description="Disordered" evidence="6">
    <location>
        <begin position="112"/>
        <end position="154"/>
    </location>
</feature>
<evidence type="ECO:0000313" key="9">
    <source>
        <dbReference type="Proteomes" id="UP000273001"/>
    </source>
</evidence>
<dbReference type="RefSeq" id="WP_119836268.1">
    <property type="nucleotide sequence ID" value="NZ_CP032514.1"/>
</dbReference>
<evidence type="ECO:0000256" key="1">
    <source>
        <dbReference type="ARBA" id="ARBA00001946"/>
    </source>
</evidence>
<evidence type="ECO:0000256" key="3">
    <source>
        <dbReference type="ARBA" id="ARBA00022723"/>
    </source>
</evidence>